<protein>
    <submittedName>
        <fullName evidence="1">Uncharacterized protein</fullName>
    </submittedName>
</protein>
<dbReference type="SUPFAM" id="SSF49464">
    <property type="entry name" value="Carboxypeptidase regulatory domain-like"/>
    <property type="match status" value="1"/>
</dbReference>
<comment type="caution">
    <text evidence="1">The sequence shown here is derived from an EMBL/GenBank/DDBJ whole genome shotgun (WGS) entry which is preliminary data.</text>
</comment>
<dbReference type="InterPro" id="IPR008969">
    <property type="entry name" value="CarboxyPept-like_regulatory"/>
</dbReference>
<organism evidence="1">
    <name type="scientific">bioreactor metagenome</name>
    <dbReference type="NCBI Taxonomy" id="1076179"/>
    <lineage>
        <taxon>unclassified sequences</taxon>
        <taxon>metagenomes</taxon>
        <taxon>ecological metagenomes</taxon>
    </lineage>
</organism>
<dbReference type="AlphaFoldDB" id="A0A645G5W6"/>
<accession>A0A645G5W6</accession>
<dbReference type="EMBL" id="VSSQ01067110">
    <property type="protein sequence ID" value="MPN19534.1"/>
    <property type="molecule type" value="Genomic_DNA"/>
</dbReference>
<gene>
    <name evidence="1" type="ORF">SDC9_166905</name>
</gene>
<proteinExistence type="predicted"/>
<reference evidence="1" key="1">
    <citation type="submission" date="2019-08" db="EMBL/GenBank/DDBJ databases">
        <authorList>
            <person name="Kucharzyk K."/>
            <person name="Murdoch R.W."/>
            <person name="Higgins S."/>
            <person name="Loffler F."/>
        </authorList>
    </citation>
    <scope>NUCLEOTIDE SEQUENCE</scope>
</reference>
<sequence>MSTTVYTHESRKDPDYDSVQDYQKEPCENVKGNAIDVELRPNDCEVRADIVVDRERCIRLWGQIKDCEGKPVKDALVKLLKPIWKYGKIEYVGVAHTTTDCLGFYQFNICPDENNNKFRVIVSKAAKGNERVIYTGGGKCNPCADRQEKPEEPCGC</sequence>
<name>A0A645G5W6_9ZZZZ</name>
<evidence type="ECO:0000313" key="1">
    <source>
        <dbReference type="EMBL" id="MPN19534.1"/>
    </source>
</evidence>